<comment type="caution">
    <text evidence="2">The sequence shown here is derived from an EMBL/GenBank/DDBJ whole genome shotgun (WGS) entry which is preliminary data.</text>
</comment>
<sequence>MFGLTQIQLGRIDSQVFPFIRKVCYLCIHVKVVCLRTVLVEFEEEGGRGGELASFLANPNTMGRSSVSNSSQGGEEIRSYRSPALRQLDNTSLPSSAAGSPLNPGGTNNGMSGPVNVTQQPPPSNAPGVRRPIPIVGVPGGIIGVKSNLDSGYPSPPPSYTTATASYTTGGNEARDPPPYHQAIASGGIKHPQALGRPGVKGSSSSGLVGNNRYATMGGHGHTHSSGSHSLSSTPTGNQGIRSVASTPIFPNIDNSCGCHKCQGSNFGDIYEKFYKAGILIYRPSEDIG</sequence>
<feature type="region of interest" description="Disordered" evidence="1">
    <location>
        <begin position="90"/>
        <end position="133"/>
    </location>
</feature>
<gene>
    <name evidence="2" type="ORF">Fcan01_27955</name>
</gene>
<dbReference type="AlphaFoldDB" id="A0A226CXX3"/>
<accession>A0A226CXX3</accession>
<reference evidence="2 3" key="1">
    <citation type="submission" date="2015-12" db="EMBL/GenBank/DDBJ databases">
        <title>The genome of Folsomia candida.</title>
        <authorList>
            <person name="Faddeeva A."/>
            <person name="Derks M.F."/>
            <person name="Anvar Y."/>
            <person name="Smit S."/>
            <person name="Van Straalen N."/>
            <person name="Roelofs D."/>
        </authorList>
    </citation>
    <scope>NUCLEOTIDE SEQUENCE [LARGE SCALE GENOMIC DNA]</scope>
    <source>
        <strain evidence="2 3">VU population</strain>
        <tissue evidence="2">Whole body</tissue>
    </source>
</reference>
<feature type="region of interest" description="Disordered" evidence="1">
    <location>
        <begin position="50"/>
        <end position="77"/>
    </location>
</feature>
<feature type="region of interest" description="Disordered" evidence="1">
    <location>
        <begin position="148"/>
        <end position="245"/>
    </location>
</feature>
<organism evidence="2 3">
    <name type="scientific">Folsomia candida</name>
    <name type="common">Springtail</name>
    <dbReference type="NCBI Taxonomy" id="158441"/>
    <lineage>
        <taxon>Eukaryota</taxon>
        <taxon>Metazoa</taxon>
        <taxon>Ecdysozoa</taxon>
        <taxon>Arthropoda</taxon>
        <taxon>Hexapoda</taxon>
        <taxon>Collembola</taxon>
        <taxon>Entomobryomorpha</taxon>
        <taxon>Isotomoidea</taxon>
        <taxon>Isotomidae</taxon>
        <taxon>Proisotominae</taxon>
        <taxon>Folsomia</taxon>
    </lineage>
</organism>
<feature type="compositionally biased region" description="Low complexity" evidence="1">
    <location>
        <begin position="160"/>
        <end position="171"/>
    </location>
</feature>
<dbReference type="OrthoDB" id="6357966at2759"/>
<evidence type="ECO:0000313" key="3">
    <source>
        <dbReference type="Proteomes" id="UP000198287"/>
    </source>
</evidence>
<evidence type="ECO:0000256" key="1">
    <source>
        <dbReference type="SAM" id="MobiDB-lite"/>
    </source>
</evidence>
<evidence type="ECO:0000313" key="2">
    <source>
        <dbReference type="EMBL" id="OXA37271.1"/>
    </source>
</evidence>
<keyword evidence="3" id="KW-1185">Reference proteome</keyword>
<feature type="compositionally biased region" description="Polar residues" evidence="1">
    <location>
        <begin position="105"/>
        <end position="119"/>
    </location>
</feature>
<protein>
    <submittedName>
        <fullName evidence="2">Uncharacterized protein</fullName>
    </submittedName>
</protein>
<dbReference type="Proteomes" id="UP000198287">
    <property type="component" value="Unassembled WGS sequence"/>
</dbReference>
<dbReference type="EMBL" id="LNIX01000060">
    <property type="protein sequence ID" value="OXA37271.1"/>
    <property type="molecule type" value="Genomic_DNA"/>
</dbReference>
<proteinExistence type="predicted"/>
<feature type="compositionally biased region" description="Low complexity" evidence="1">
    <location>
        <begin position="200"/>
        <end position="210"/>
    </location>
</feature>
<name>A0A226CXX3_FOLCA</name>
<feature type="compositionally biased region" description="Polar residues" evidence="1">
    <location>
        <begin position="57"/>
        <end position="73"/>
    </location>
</feature>
<feature type="compositionally biased region" description="Low complexity" evidence="1">
    <location>
        <begin position="224"/>
        <end position="237"/>
    </location>
</feature>